<dbReference type="EMBL" id="CAXKWB010064978">
    <property type="protein sequence ID" value="CAL4188400.1"/>
    <property type="molecule type" value="Genomic_DNA"/>
</dbReference>
<dbReference type="PANTHER" id="PTHR23235">
    <property type="entry name" value="KRUEPPEL-LIKE TRANSCRIPTION FACTOR"/>
    <property type="match status" value="1"/>
</dbReference>
<feature type="compositionally biased region" description="Basic and acidic residues" evidence="7">
    <location>
        <begin position="82"/>
        <end position="96"/>
    </location>
</feature>
<feature type="domain" description="C2H2-type" evidence="8">
    <location>
        <begin position="147"/>
        <end position="174"/>
    </location>
</feature>
<dbReference type="PANTHER" id="PTHR23235:SF142">
    <property type="entry name" value="ZINC FINGER PROTEIN 384"/>
    <property type="match status" value="1"/>
</dbReference>
<dbReference type="SMART" id="SM00355">
    <property type="entry name" value="ZnF_C2H2"/>
    <property type="match status" value="3"/>
</dbReference>
<proteinExistence type="predicted"/>
<feature type="compositionally biased region" description="Basic residues" evidence="7">
    <location>
        <begin position="120"/>
        <end position="132"/>
    </location>
</feature>
<keyword evidence="1" id="KW-0479">Metal-binding</keyword>
<dbReference type="FunFam" id="3.30.160.60:FF:000417">
    <property type="entry name" value="Zinc finger protein"/>
    <property type="match status" value="1"/>
</dbReference>
<dbReference type="PROSITE" id="PS50157">
    <property type="entry name" value="ZINC_FINGER_C2H2_2"/>
    <property type="match status" value="2"/>
</dbReference>
<dbReference type="GO" id="GO:0000978">
    <property type="term" value="F:RNA polymerase II cis-regulatory region sequence-specific DNA binding"/>
    <property type="evidence" value="ECO:0007669"/>
    <property type="project" value="TreeGrafter"/>
</dbReference>
<feature type="region of interest" description="Disordered" evidence="7">
    <location>
        <begin position="82"/>
        <end position="141"/>
    </location>
</feature>
<dbReference type="InterPro" id="IPR013087">
    <property type="entry name" value="Znf_C2H2_type"/>
</dbReference>
<gene>
    <name evidence="9" type="ORF">MNOR_LOCUS36287</name>
</gene>
<evidence type="ECO:0000256" key="3">
    <source>
        <dbReference type="ARBA" id="ARBA00022771"/>
    </source>
</evidence>
<accession>A0AAV2SE06</accession>
<keyword evidence="5" id="KW-0539">Nucleus</keyword>
<feature type="non-terminal residue" evidence="9">
    <location>
        <position position="238"/>
    </location>
</feature>
<dbReference type="Pfam" id="PF00096">
    <property type="entry name" value="zf-C2H2"/>
    <property type="match status" value="1"/>
</dbReference>
<comment type="caution">
    <text evidence="9">The sequence shown here is derived from an EMBL/GenBank/DDBJ whole genome shotgun (WGS) entry which is preliminary data.</text>
</comment>
<evidence type="ECO:0000256" key="5">
    <source>
        <dbReference type="ARBA" id="ARBA00023242"/>
    </source>
</evidence>
<dbReference type="FunFam" id="3.30.160.60:FF:001309">
    <property type="entry name" value="Uncharacterized protein"/>
    <property type="match status" value="1"/>
</dbReference>
<feature type="compositionally biased region" description="Polar residues" evidence="7">
    <location>
        <begin position="101"/>
        <end position="113"/>
    </location>
</feature>
<sequence length="238" mass="27103">MICKRCFRLIDQIDEIEVTLVDKREDLSNLYYKTKAQNSKEPLENAKDTDAHTGDTLSCGKGQTVVGQVMLDMRSGKLVMHRDLTKENNPSKKVDNRTFPMLSQENFGQTASVSGSGRTGSRRHHQHNRNRRNSTSDSSNTTLRGNVHCNLCNFTAKCQSSLKYHMATHTGEKPYSCSYCTYSAIQKGDLDRHILRHTGERPYVCSYCPYSATRKHHLTAHMNNHPSTIHEHIAYNKK</sequence>
<keyword evidence="10" id="KW-1185">Reference proteome</keyword>
<dbReference type="Proteomes" id="UP001497623">
    <property type="component" value="Unassembled WGS sequence"/>
</dbReference>
<dbReference type="AlphaFoldDB" id="A0AAV2SE06"/>
<feature type="domain" description="C2H2-type" evidence="8">
    <location>
        <begin position="175"/>
        <end position="202"/>
    </location>
</feature>
<evidence type="ECO:0000256" key="4">
    <source>
        <dbReference type="ARBA" id="ARBA00022833"/>
    </source>
</evidence>
<evidence type="ECO:0000256" key="2">
    <source>
        <dbReference type="ARBA" id="ARBA00022737"/>
    </source>
</evidence>
<dbReference type="GO" id="GO:0008270">
    <property type="term" value="F:zinc ion binding"/>
    <property type="evidence" value="ECO:0007669"/>
    <property type="project" value="UniProtKB-KW"/>
</dbReference>
<evidence type="ECO:0000256" key="7">
    <source>
        <dbReference type="SAM" id="MobiDB-lite"/>
    </source>
</evidence>
<evidence type="ECO:0000259" key="8">
    <source>
        <dbReference type="PROSITE" id="PS50157"/>
    </source>
</evidence>
<protein>
    <recommendedName>
        <fullName evidence="8">C2H2-type domain-containing protein</fullName>
    </recommendedName>
</protein>
<evidence type="ECO:0000256" key="1">
    <source>
        <dbReference type="ARBA" id="ARBA00022723"/>
    </source>
</evidence>
<evidence type="ECO:0000313" key="9">
    <source>
        <dbReference type="EMBL" id="CAL4188400.1"/>
    </source>
</evidence>
<dbReference type="Gene3D" id="3.30.160.60">
    <property type="entry name" value="Classic Zinc Finger"/>
    <property type="match status" value="3"/>
</dbReference>
<evidence type="ECO:0000313" key="10">
    <source>
        <dbReference type="Proteomes" id="UP001497623"/>
    </source>
</evidence>
<keyword evidence="3 6" id="KW-0863">Zinc-finger</keyword>
<evidence type="ECO:0000256" key="6">
    <source>
        <dbReference type="PROSITE-ProRule" id="PRU00042"/>
    </source>
</evidence>
<dbReference type="InterPro" id="IPR036236">
    <property type="entry name" value="Znf_C2H2_sf"/>
</dbReference>
<reference evidence="9 10" key="1">
    <citation type="submission" date="2024-05" db="EMBL/GenBank/DDBJ databases">
        <authorList>
            <person name="Wallberg A."/>
        </authorList>
    </citation>
    <scope>NUCLEOTIDE SEQUENCE [LARGE SCALE GENOMIC DNA]</scope>
</reference>
<name>A0AAV2SE06_MEGNR</name>
<dbReference type="SUPFAM" id="SSF57667">
    <property type="entry name" value="beta-beta-alpha zinc fingers"/>
    <property type="match status" value="2"/>
</dbReference>
<keyword evidence="2" id="KW-0677">Repeat</keyword>
<organism evidence="9 10">
    <name type="scientific">Meganyctiphanes norvegica</name>
    <name type="common">Northern krill</name>
    <name type="synonym">Thysanopoda norvegica</name>
    <dbReference type="NCBI Taxonomy" id="48144"/>
    <lineage>
        <taxon>Eukaryota</taxon>
        <taxon>Metazoa</taxon>
        <taxon>Ecdysozoa</taxon>
        <taxon>Arthropoda</taxon>
        <taxon>Crustacea</taxon>
        <taxon>Multicrustacea</taxon>
        <taxon>Malacostraca</taxon>
        <taxon>Eumalacostraca</taxon>
        <taxon>Eucarida</taxon>
        <taxon>Euphausiacea</taxon>
        <taxon>Euphausiidae</taxon>
        <taxon>Meganyctiphanes</taxon>
    </lineage>
</organism>
<dbReference type="GO" id="GO:0000981">
    <property type="term" value="F:DNA-binding transcription factor activity, RNA polymerase II-specific"/>
    <property type="evidence" value="ECO:0007669"/>
    <property type="project" value="TreeGrafter"/>
</dbReference>
<keyword evidence="4" id="KW-0862">Zinc</keyword>